<evidence type="ECO:0000256" key="4">
    <source>
        <dbReference type="ARBA" id="ARBA00023136"/>
    </source>
</evidence>
<feature type="transmembrane region" description="Helical" evidence="6">
    <location>
        <begin position="404"/>
        <end position="422"/>
    </location>
</feature>
<feature type="transmembrane region" description="Helical" evidence="6">
    <location>
        <begin position="462"/>
        <end position="482"/>
    </location>
</feature>
<comment type="subcellular location">
    <subcellularLocation>
        <location evidence="1">Membrane</location>
        <topology evidence="1">Multi-pass membrane protein</topology>
    </subcellularLocation>
</comment>
<keyword evidence="9" id="KW-1185">Reference proteome</keyword>
<evidence type="ECO:0000256" key="6">
    <source>
        <dbReference type="SAM" id="Phobius"/>
    </source>
</evidence>
<accession>A0A9N9TDV2</accession>
<keyword evidence="3 6" id="KW-1133">Transmembrane helix</keyword>
<feature type="transmembrane region" description="Helical" evidence="6">
    <location>
        <begin position="22"/>
        <end position="43"/>
    </location>
</feature>
<evidence type="ECO:0000256" key="2">
    <source>
        <dbReference type="ARBA" id="ARBA00022692"/>
    </source>
</evidence>
<dbReference type="CDD" id="cd17317">
    <property type="entry name" value="MFS_SLC22"/>
    <property type="match status" value="1"/>
</dbReference>
<feature type="transmembrane region" description="Helical" evidence="6">
    <location>
        <begin position="233"/>
        <end position="254"/>
    </location>
</feature>
<feature type="transmembrane region" description="Helical" evidence="6">
    <location>
        <begin position="488"/>
        <end position="511"/>
    </location>
</feature>
<proteinExistence type="predicted"/>
<dbReference type="PROSITE" id="PS00216">
    <property type="entry name" value="SUGAR_TRANSPORT_1"/>
    <property type="match status" value="1"/>
</dbReference>
<dbReference type="GO" id="GO:0022857">
    <property type="term" value="F:transmembrane transporter activity"/>
    <property type="evidence" value="ECO:0007669"/>
    <property type="project" value="InterPro"/>
</dbReference>
<evidence type="ECO:0000313" key="8">
    <source>
        <dbReference type="EMBL" id="CAG9856458.1"/>
    </source>
</evidence>
<dbReference type="OrthoDB" id="2261376at2759"/>
<dbReference type="InterPro" id="IPR005829">
    <property type="entry name" value="Sugar_transporter_CS"/>
</dbReference>
<organism evidence="8 9">
    <name type="scientific">Phyllotreta striolata</name>
    <name type="common">Striped flea beetle</name>
    <name type="synonym">Crioceris striolata</name>
    <dbReference type="NCBI Taxonomy" id="444603"/>
    <lineage>
        <taxon>Eukaryota</taxon>
        <taxon>Metazoa</taxon>
        <taxon>Ecdysozoa</taxon>
        <taxon>Arthropoda</taxon>
        <taxon>Hexapoda</taxon>
        <taxon>Insecta</taxon>
        <taxon>Pterygota</taxon>
        <taxon>Neoptera</taxon>
        <taxon>Endopterygota</taxon>
        <taxon>Coleoptera</taxon>
        <taxon>Polyphaga</taxon>
        <taxon>Cucujiformia</taxon>
        <taxon>Chrysomeloidea</taxon>
        <taxon>Chrysomelidae</taxon>
        <taxon>Galerucinae</taxon>
        <taxon>Alticini</taxon>
        <taxon>Phyllotreta</taxon>
    </lineage>
</organism>
<dbReference type="Proteomes" id="UP001153712">
    <property type="component" value="Chromosome 12"/>
</dbReference>
<protein>
    <recommendedName>
        <fullName evidence="7">Major facilitator superfamily (MFS) profile domain-containing protein</fullName>
    </recommendedName>
</protein>
<feature type="transmembrane region" description="Helical" evidence="6">
    <location>
        <begin position="260"/>
        <end position="278"/>
    </location>
</feature>
<dbReference type="AlphaFoldDB" id="A0A9N9TDV2"/>
<feature type="transmembrane region" description="Helical" evidence="6">
    <location>
        <begin position="428"/>
        <end position="450"/>
    </location>
</feature>
<dbReference type="InterPro" id="IPR005828">
    <property type="entry name" value="MFS_sugar_transport-like"/>
</dbReference>
<keyword evidence="4 6" id="KW-0472">Membrane</keyword>
<feature type="transmembrane region" description="Helical" evidence="6">
    <location>
        <begin position="144"/>
        <end position="166"/>
    </location>
</feature>
<feature type="transmembrane region" description="Helical" evidence="6">
    <location>
        <begin position="173"/>
        <end position="192"/>
    </location>
</feature>
<feature type="domain" description="Major facilitator superfamily (MFS) profile" evidence="7">
    <location>
        <begin position="69"/>
        <end position="516"/>
    </location>
</feature>
<reference evidence="8" key="1">
    <citation type="submission" date="2022-01" db="EMBL/GenBank/DDBJ databases">
        <authorList>
            <person name="King R."/>
        </authorList>
    </citation>
    <scope>NUCLEOTIDE SEQUENCE</scope>
</reference>
<dbReference type="PROSITE" id="PS50850">
    <property type="entry name" value="MFS"/>
    <property type="match status" value="1"/>
</dbReference>
<feature type="region of interest" description="Disordered" evidence="5">
    <location>
        <begin position="528"/>
        <end position="547"/>
    </location>
</feature>
<feature type="transmembrane region" description="Helical" evidence="6">
    <location>
        <begin position="198"/>
        <end position="221"/>
    </location>
</feature>
<evidence type="ECO:0000313" key="9">
    <source>
        <dbReference type="Proteomes" id="UP001153712"/>
    </source>
</evidence>
<gene>
    <name evidence="8" type="ORF">PHYEVI_LOCUS2880</name>
</gene>
<dbReference type="SUPFAM" id="SSF103473">
    <property type="entry name" value="MFS general substrate transporter"/>
    <property type="match status" value="1"/>
</dbReference>
<dbReference type="GO" id="GO:0016020">
    <property type="term" value="C:membrane"/>
    <property type="evidence" value="ECO:0007669"/>
    <property type="project" value="UniProtKB-SubCell"/>
</dbReference>
<evidence type="ECO:0000256" key="5">
    <source>
        <dbReference type="SAM" id="MobiDB-lite"/>
    </source>
</evidence>
<feature type="transmembrane region" description="Helical" evidence="6">
    <location>
        <begin position="374"/>
        <end position="392"/>
    </location>
</feature>
<dbReference type="EMBL" id="OU900105">
    <property type="protein sequence ID" value="CAG9856458.1"/>
    <property type="molecule type" value="Genomic_DNA"/>
</dbReference>
<sequence length="547" mass="60611">MSSSERKKSIELDEVIDLIGDFGLYQIVAVTLFIVAIILHSAVHNAFVFTALNLNYRCKIPECETSPPVYDAAFVAGAIPSNNLGPEKCETYLYNFSSLEEITCRPDEFDHSGTKKCNEFVYEMDAWSILQEFHLQCEKNEWKLTLVGTINGAGQLVGIFIGGLIADRFGRKFVLIWGMVLCAVFGLSRTLVTTYELFLVFEFLDAFFGSSTYICGFVLGVELVGPKKRVLTGILISSSYAVGEVVTALAAWVFKSWKPIIYALYGPSLFLIVYIWVIPESVRWLLSKGRTEEAKVILRRAAKFNDKELSESTLEKLTSSAPQHSDGNHDSLLLALKSRVLLPRLLTCAFCWMVCAFLFYGFTLNSVSLADGNPYLDFILTSLIEIPGYWCSNFMLDLFGRRNSLFASFLITGVACAVHVFIPIGSYAGGLTMFLIGKFGATLAFTNVYVHTSEMFPTRMRQTFMGICSTLGRIGSITAPQTPLLGRLWVHLPMVTFAVLAVAAAALSFLFPETANIKLPDTIEEAENLSRLPKSAPSEDQEKPSTA</sequence>
<dbReference type="Pfam" id="PF00083">
    <property type="entry name" value="Sugar_tr"/>
    <property type="match status" value="1"/>
</dbReference>
<dbReference type="PANTHER" id="PTHR24064">
    <property type="entry name" value="SOLUTE CARRIER FAMILY 22 MEMBER"/>
    <property type="match status" value="1"/>
</dbReference>
<keyword evidence="2 6" id="KW-0812">Transmembrane</keyword>
<evidence type="ECO:0000259" key="7">
    <source>
        <dbReference type="PROSITE" id="PS50850"/>
    </source>
</evidence>
<dbReference type="InterPro" id="IPR036259">
    <property type="entry name" value="MFS_trans_sf"/>
</dbReference>
<evidence type="ECO:0000256" key="1">
    <source>
        <dbReference type="ARBA" id="ARBA00004141"/>
    </source>
</evidence>
<evidence type="ECO:0000256" key="3">
    <source>
        <dbReference type="ARBA" id="ARBA00022989"/>
    </source>
</evidence>
<dbReference type="Gene3D" id="1.20.1250.20">
    <property type="entry name" value="MFS general substrate transporter like domains"/>
    <property type="match status" value="1"/>
</dbReference>
<name>A0A9N9TDV2_PHYSR</name>
<feature type="transmembrane region" description="Helical" evidence="6">
    <location>
        <begin position="341"/>
        <end position="362"/>
    </location>
</feature>
<dbReference type="InterPro" id="IPR020846">
    <property type="entry name" value="MFS_dom"/>
</dbReference>